<evidence type="ECO:0000313" key="3">
    <source>
        <dbReference type="Proteomes" id="UP000290572"/>
    </source>
</evidence>
<evidence type="ECO:0000259" key="1">
    <source>
        <dbReference type="PROSITE" id="PS50238"/>
    </source>
</evidence>
<dbReference type="Gene3D" id="1.10.555.10">
    <property type="entry name" value="Rho GTPase activation protein"/>
    <property type="match status" value="1"/>
</dbReference>
<dbReference type="PANTHER" id="PTHR15904:SF19">
    <property type="entry name" value="PROTEIN FAM13C"/>
    <property type="match status" value="1"/>
</dbReference>
<gene>
    <name evidence="2" type="ORF">ROHU_001926</name>
</gene>
<dbReference type="SUPFAM" id="SSF48726">
    <property type="entry name" value="Immunoglobulin"/>
    <property type="match status" value="3"/>
</dbReference>
<dbReference type="Pfam" id="PF00620">
    <property type="entry name" value="RhoGAP"/>
    <property type="match status" value="1"/>
</dbReference>
<dbReference type="InterPro" id="IPR036179">
    <property type="entry name" value="Ig-like_dom_sf"/>
</dbReference>
<dbReference type="EMBL" id="QBIY01005674">
    <property type="protein sequence ID" value="RXN37576.1"/>
    <property type="molecule type" value="Genomic_DNA"/>
</dbReference>
<dbReference type="SMART" id="SM00409">
    <property type="entry name" value="IG"/>
    <property type="match status" value="5"/>
</dbReference>
<organism evidence="2 3">
    <name type="scientific">Labeo rohita</name>
    <name type="common">Indian major carp</name>
    <name type="synonym">Cyprinus rohita</name>
    <dbReference type="NCBI Taxonomy" id="84645"/>
    <lineage>
        <taxon>Eukaryota</taxon>
        <taxon>Metazoa</taxon>
        <taxon>Chordata</taxon>
        <taxon>Craniata</taxon>
        <taxon>Vertebrata</taxon>
        <taxon>Euteleostomi</taxon>
        <taxon>Actinopterygii</taxon>
        <taxon>Neopterygii</taxon>
        <taxon>Teleostei</taxon>
        <taxon>Ostariophysi</taxon>
        <taxon>Cypriniformes</taxon>
        <taxon>Cyprinidae</taxon>
        <taxon>Labeoninae</taxon>
        <taxon>Labeonini</taxon>
        <taxon>Labeo</taxon>
    </lineage>
</organism>
<dbReference type="GO" id="GO:0007165">
    <property type="term" value="P:signal transduction"/>
    <property type="evidence" value="ECO:0007669"/>
    <property type="project" value="InterPro"/>
</dbReference>
<accession>A0A498P0W2</accession>
<dbReference type="Proteomes" id="UP000290572">
    <property type="component" value="Unassembled WGS sequence"/>
</dbReference>
<dbReference type="Gene3D" id="2.60.40.10">
    <property type="entry name" value="Immunoglobulins"/>
    <property type="match status" value="1"/>
</dbReference>
<dbReference type="InterPro" id="IPR039102">
    <property type="entry name" value="FAM13"/>
</dbReference>
<feature type="domain" description="Rho-GAP" evidence="1">
    <location>
        <begin position="27"/>
        <end position="227"/>
    </location>
</feature>
<sequence length="645" mass="73553">MKTESEDSDYYALAYYSMSSPKRVFGISLEFLRRRGQMRQGVPVVLLQMVEFLDQYGLHQSELFHASRSEARRNELKKSLNRGEFQCFRSSDAHAVASLLILFLRELPYGLIPCWNATRFLRVYTKSTPISVTGEKGGNVTLTCECEANEILDIILSSRSENIPVCQNEECSGRVFKKGNCHIIIKDLRLNDAGKYFVNVYYRNNETELERQIRTYQLHIDDEISVKIGEELKLDVLLPDVDKVEHQSRRSTEWMEVWRSGNGVQSERMIISDRNLIISNFTARDAGTYRVLEPGKEILITVKVRVSKEKLDDTDKGKTDDTKYYRAPPVGTATIPVSGQKGSNVTLPCQFKARKISDISLNSRSENIPVCQTEECSGRVFKQGNCDVIIKDLSFSDAGTYFLRVYYNNDQTKLKQQFRTYQLHIYDEISVKTGEEHKLDVLSNANQVVHWAKNKTRWRELWSKSNGAQSDQLTDSDGTLTIKEFTDNDAGTYRVLDNEGEILITVTVRASDTKSKGKRYTNDDKTDDTQQHNEISVKIGEELKMDVLLPNADKVQHQSRGSTEWKEVWKRSGGVQSDLTTNTDGNLIIRKFMADDAGTYRVLDFERNILITVTVTVSGTESKGKLNYMDADKPNVLPKSQDKNI</sequence>
<reference evidence="2 3" key="1">
    <citation type="submission" date="2018-03" db="EMBL/GenBank/DDBJ databases">
        <title>Draft genome sequence of Rohu Carp (Labeo rohita).</title>
        <authorList>
            <person name="Das P."/>
            <person name="Kushwaha B."/>
            <person name="Joshi C.G."/>
            <person name="Kumar D."/>
            <person name="Nagpure N.S."/>
            <person name="Sahoo L."/>
            <person name="Das S.P."/>
            <person name="Bit A."/>
            <person name="Patnaik S."/>
            <person name="Meher P.K."/>
            <person name="Jayasankar P."/>
            <person name="Koringa P.G."/>
            <person name="Patel N.V."/>
            <person name="Hinsu A.T."/>
            <person name="Kumar R."/>
            <person name="Pandey M."/>
            <person name="Agarwal S."/>
            <person name="Srivastava S."/>
            <person name="Singh M."/>
            <person name="Iquebal M.A."/>
            <person name="Jaiswal S."/>
            <person name="Angadi U.B."/>
            <person name="Kumar N."/>
            <person name="Raza M."/>
            <person name="Shah T.M."/>
            <person name="Rai A."/>
            <person name="Jena J.K."/>
        </authorList>
    </citation>
    <scope>NUCLEOTIDE SEQUENCE [LARGE SCALE GENOMIC DNA]</scope>
    <source>
        <strain evidence="2">DASCIFA01</strain>
        <tissue evidence="2">Testis</tissue>
    </source>
</reference>
<dbReference type="InterPro" id="IPR003599">
    <property type="entry name" value="Ig_sub"/>
</dbReference>
<evidence type="ECO:0000313" key="2">
    <source>
        <dbReference type="EMBL" id="RXN37576.1"/>
    </source>
</evidence>
<name>A0A498P0W2_LABRO</name>
<proteinExistence type="predicted"/>
<dbReference type="AlphaFoldDB" id="A0A498P0W2"/>
<dbReference type="InterPro" id="IPR013783">
    <property type="entry name" value="Ig-like_fold"/>
</dbReference>
<dbReference type="SUPFAM" id="SSF48350">
    <property type="entry name" value="GTPase activation domain, GAP"/>
    <property type="match status" value="1"/>
</dbReference>
<dbReference type="PANTHER" id="PTHR15904">
    <property type="entry name" value="FAM13"/>
    <property type="match status" value="1"/>
</dbReference>
<comment type="caution">
    <text evidence="2">The sequence shown here is derived from an EMBL/GenBank/DDBJ whole genome shotgun (WGS) entry which is preliminary data.</text>
</comment>
<dbReference type="STRING" id="84645.A0A498P0W2"/>
<dbReference type="InterPro" id="IPR000198">
    <property type="entry name" value="RhoGAP_dom"/>
</dbReference>
<protein>
    <recommendedName>
        <fullName evidence="1">Rho-GAP domain-containing protein</fullName>
    </recommendedName>
</protein>
<dbReference type="InterPro" id="IPR008936">
    <property type="entry name" value="Rho_GTPase_activation_prot"/>
</dbReference>
<dbReference type="SMART" id="SM00324">
    <property type="entry name" value="RhoGAP"/>
    <property type="match status" value="1"/>
</dbReference>
<dbReference type="PROSITE" id="PS50238">
    <property type="entry name" value="RHOGAP"/>
    <property type="match status" value="1"/>
</dbReference>
<keyword evidence="3" id="KW-1185">Reference proteome</keyword>